<dbReference type="InterPro" id="IPR001932">
    <property type="entry name" value="PPM-type_phosphatase-like_dom"/>
</dbReference>
<dbReference type="RefSeq" id="WP_021830963.1">
    <property type="nucleotide sequence ID" value="NZ_CAQK01000529.1"/>
</dbReference>
<reference evidence="2 3" key="2">
    <citation type="submission" date="2013-09" db="EMBL/GenBank/DDBJ databases">
        <title>Whole genome comparison of six Crocosphaera watsonii strains with differing phenotypes.</title>
        <authorList>
            <person name="Bench S.R."/>
            <person name="Heller P."/>
            <person name="Frank I."/>
            <person name="Arciniega M."/>
            <person name="Shilova I.N."/>
            <person name="Zehr J.P."/>
        </authorList>
    </citation>
    <scope>NUCLEOTIDE SEQUENCE [LARGE SCALE GENOMIC DNA]</scope>
    <source>
        <strain evidence="2 3">WH 8502</strain>
    </source>
</reference>
<organism evidence="2 3">
    <name type="scientific">Crocosphaera watsonii WH 8502</name>
    <dbReference type="NCBI Taxonomy" id="423474"/>
    <lineage>
        <taxon>Bacteria</taxon>
        <taxon>Bacillati</taxon>
        <taxon>Cyanobacteriota</taxon>
        <taxon>Cyanophyceae</taxon>
        <taxon>Oscillatoriophycideae</taxon>
        <taxon>Chroococcales</taxon>
        <taxon>Aphanothecaceae</taxon>
        <taxon>Crocosphaera</taxon>
    </lineage>
</organism>
<dbReference type="AlphaFoldDB" id="T2IG38"/>
<evidence type="ECO:0000313" key="3">
    <source>
        <dbReference type="Proteomes" id="UP000018348"/>
    </source>
</evidence>
<proteinExistence type="predicted"/>
<protein>
    <submittedName>
        <fullName evidence="2">Probable protein phosphatase</fullName>
    </submittedName>
</protein>
<name>T2IG38_CROWT</name>
<accession>T2IG38</accession>
<dbReference type="PROSITE" id="PS51746">
    <property type="entry name" value="PPM_2"/>
    <property type="match status" value="1"/>
</dbReference>
<dbReference type="Gene3D" id="3.60.40.10">
    <property type="entry name" value="PPM-type phosphatase domain"/>
    <property type="match status" value="1"/>
</dbReference>
<feature type="domain" description="PPM-type phosphatase" evidence="1">
    <location>
        <begin position="1"/>
        <end position="109"/>
    </location>
</feature>
<evidence type="ECO:0000313" key="2">
    <source>
        <dbReference type="EMBL" id="CCQ51797.1"/>
    </source>
</evidence>
<reference evidence="2 3" key="1">
    <citation type="submission" date="2013-01" db="EMBL/GenBank/DDBJ databases">
        <authorList>
            <person name="Bench S."/>
        </authorList>
    </citation>
    <scope>NUCLEOTIDE SEQUENCE [LARGE SCALE GENOMIC DNA]</scope>
    <source>
        <strain evidence="2 3">WH 8502</strain>
    </source>
</reference>
<dbReference type="Proteomes" id="UP000018348">
    <property type="component" value="Unassembled WGS sequence"/>
</dbReference>
<comment type="caution">
    <text evidence="2">The sequence shown here is derived from an EMBL/GenBank/DDBJ whole genome shotgun (WGS) entry which is preliminary data.</text>
</comment>
<dbReference type="EMBL" id="CAQK01000529">
    <property type="protein sequence ID" value="CCQ51797.1"/>
    <property type="molecule type" value="Genomic_DNA"/>
</dbReference>
<sequence length="120" mass="13676">MGQRAIQNGVDPKLAYARPDAYQLTQALGPHNNKYVQPDILFLELAEDSLFLLCSDGLCDNDLVEDHWETYLLPLLKSSQSLNKGMIRLIDFANNYNGHDNITAVFVRLKIRPKVNSQDW</sequence>
<dbReference type="SUPFAM" id="SSF81606">
    <property type="entry name" value="PP2C-like"/>
    <property type="match status" value="1"/>
</dbReference>
<gene>
    <name evidence="2" type="ORF">CWATWH8502_383</name>
</gene>
<dbReference type="InterPro" id="IPR036457">
    <property type="entry name" value="PPM-type-like_dom_sf"/>
</dbReference>
<evidence type="ECO:0000259" key="1">
    <source>
        <dbReference type="PROSITE" id="PS51746"/>
    </source>
</evidence>